<evidence type="ECO:0000313" key="2">
    <source>
        <dbReference type="EnsemblPlants" id="AUR62042134-RA:cds"/>
    </source>
</evidence>
<dbReference type="Gramene" id="AUR62042134-RA">
    <property type="protein sequence ID" value="AUR62042134-RA:cds"/>
    <property type="gene ID" value="AUR62042134"/>
</dbReference>
<keyword evidence="1" id="KW-0175">Coiled coil</keyword>
<reference evidence="2" key="1">
    <citation type="journal article" date="2017" name="Nature">
        <title>The genome of Chenopodium quinoa.</title>
        <authorList>
            <person name="Jarvis D.E."/>
            <person name="Ho Y.S."/>
            <person name="Lightfoot D.J."/>
            <person name="Schmoeckel S.M."/>
            <person name="Li B."/>
            <person name="Borm T.J.A."/>
            <person name="Ohyanagi H."/>
            <person name="Mineta K."/>
            <person name="Michell C.T."/>
            <person name="Saber N."/>
            <person name="Kharbatia N.M."/>
            <person name="Rupper R.R."/>
            <person name="Sharp A.R."/>
            <person name="Dally N."/>
            <person name="Boughton B.A."/>
            <person name="Woo Y.H."/>
            <person name="Gao G."/>
            <person name="Schijlen E.G.W.M."/>
            <person name="Guo X."/>
            <person name="Momin A.A."/>
            <person name="Negrao S."/>
            <person name="Al-Babili S."/>
            <person name="Gehring C."/>
            <person name="Roessner U."/>
            <person name="Jung C."/>
            <person name="Murphy K."/>
            <person name="Arold S.T."/>
            <person name="Gojobori T."/>
            <person name="van der Linden C.G."/>
            <person name="van Loo E.N."/>
            <person name="Jellen E.N."/>
            <person name="Maughan P.J."/>
            <person name="Tester M."/>
        </authorList>
    </citation>
    <scope>NUCLEOTIDE SEQUENCE [LARGE SCALE GENOMIC DNA]</scope>
    <source>
        <strain evidence="2">cv. PI 614886</strain>
    </source>
</reference>
<keyword evidence="3" id="KW-1185">Reference proteome</keyword>
<proteinExistence type="predicted"/>
<feature type="coiled-coil region" evidence="1">
    <location>
        <begin position="53"/>
        <end position="80"/>
    </location>
</feature>
<dbReference type="Proteomes" id="UP000596660">
    <property type="component" value="Unplaced"/>
</dbReference>
<accession>A0A803N8G9</accession>
<dbReference type="AlphaFoldDB" id="A0A803N8G9"/>
<evidence type="ECO:0000313" key="3">
    <source>
        <dbReference type="Proteomes" id="UP000596660"/>
    </source>
</evidence>
<evidence type="ECO:0000256" key="1">
    <source>
        <dbReference type="SAM" id="Coils"/>
    </source>
</evidence>
<sequence length="261" mass="29354">MNRRVVEMNAKFPFMKERIGSIKESLEATRKMQAEILGKLDNITRNYRGPSPHAKSSGEVENLRREIENLRRRRNDSFKVAHVPNHNKVSVSTMYLAGKAKLWLRGLQFARDCPKKGKLGAMVAKEPELEKEDEEVPICVNPLSLLNAVRATTTDPYVGLVYVDVRVNENDIKAMVNTGAPSTSHLSRMQRDSGNNRDFCYTIQVRSAVAKGEPTFLVVIVEISPDKNVEVPDKVAGFLDEFKDVMPSKLCTQESPSKACY</sequence>
<name>A0A803N8G9_CHEQI</name>
<organism evidence="2 3">
    <name type="scientific">Chenopodium quinoa</name>
    <name type="common">Quinoa</name>
    <dbReference type="NCBI Taxonomy" id="63459"/>
    <lineage>
        <taxon>Eukaryota</taxon>
        <taxon>Viridiplantae</taxon>
        <taxon>Streptophyta</taxon>
        <taxon>Embryophyta</taxon>
        <taxon>Tracheophyta</taxon>
        <taxon>Spermatophyta</taxon>
        <taxon>Magnoliopsida</taxon>
        <taxon>eudicotyledons</taxon>
        <taxon>Gunneridae</taxon>
        <taxon>Pentapetalae</taxon>
        <taxon>Caryophyllales</taxon>
        <taxon>Chenopodiaceae</taxon>
        <taxon>Chenopodioideae</taxon>
        <taxon>Atripliceae</taxon>
        <taxon>Chenopodium</taxon>
    </lineage>
</organism>
<protein>
    <submittedName>
        <fullName evidence="2">Uncharacterized protein</fullName>
    </submittedName>
</protein>
<dbReference type="EnsemblPlants" id="AUR62042134-RA">
    <property type="protein sequence ID" value="AUR62042134-RA:cds"/>
    <property type="gene ID" value="AUR62042134"/>
</dbReference>
<reference evidence="2" key="2">
    <citation type="submission" date="2021-03" db="UniProtKB">
        <authorList>
            <consortium name="EnsemblPlants"/>
        </authorList>
    </citation>
    <scope>IDENTIFICATION</scope>
</reference>